<dbReference type="GO" id="GO:0005886">
    <property type="term" value="C:plasma membrane"/>
    <property type="evidence" value="ECO:0007669"/>
    <property type="project" value="UniProtKB-SubCell"/>
</dbReference>
<evidence type="ECO:0000313" key="9">
    <source>
        <dbReference type="Proteomes" id="UP000217182"/>
    </source>
</evidence>
<keyword evidence="5 6" id="KW-0472">Membrane</keyword>
<reference evidence="8 9" key="1">
    <citation type="submission" date="2016-01" db="EMBL/GenBank/DDBJ databases">
        <authorList>
            <person name="Oliw E.H."/>
        </authorList>
    </citation>
    <scope>NUCLEOTIDE SEQUENCE [LARGE SCALE GENOMIC DNA]</scope>
    <source>
        <strain evidence="8 9">FRB97</strain>
    </source>
</reference>
<feature type="transmembrane region" description="Helical" evidence="6">
    <location>
        <begin position="295"/>
        <end position="322"/>
    </location>
</feature>
<evidence type="ECO:0000313" key="8">
    <source>
        <dbReference type="EMBL" id="ATA18945.1"/>
    </source>
</evidence>
<accession>A0A250AYM9</accession>
<sequence length="810" mass="89518">MIWRWFWREWRSPSLLIVWLALTLSVACVLALGSISDRMNKGLSQQSRDFIAGDRVLRTARPVPEGWILDAQQQGLQVSRQLSFTTMTYAGDRPQLAQVKATDLAYPLYGTLETRPANVKLEPGTVLVAPRLLALLNVKVGDNLDVGDTTLRIAGEIIQEPDSGFNPFQTAPRIIINLADVDKTGAVQPGSRLTYRYMFAGAAEDIQRYEDRLVPQLTPGQRWYGLEDSGSALGKSLQRSQHFLLMSALLTLLLSIAAVAVAMSHYCRSRYDLIAVLKTLGAGRKSLRRLIAGQWLAVLVLAGVCGSVIGLAFEALLIRLLAPVLPGELPAASAWPWLWSIGALVMISLLVGLRPYRQLLATQPLRVLRRDVVANVWPLRYFLPAALLIVVLLLAALMGASTLLWSILAGIVVLALLLGTIGWGSLMVLRRITLKKLALRLAVNRLLHQPWVTISQLGAFSLSFMLLALLLVMRGDMLDRWQQQLPPGTPNYFLLNMNDAQVPQVKAFLAQHKVHEETFYPIVRVRLAEINQQAATERVHEDDPGGEAVNRELNLTWLAALPDHNPLLAGTWPPKAGEVSMEQGVAKRLNVKLGDTLTFSGDTQTFSAKVTSLRQVDWESLKPNFYFIFPPGGLDGQPQTWLTSFRYDGDGSMLTQLNRQFPSLSLMDVGSILQQIGGVLQQVSRALEVMVVLVVICGGLLLLAQVQVGMRQRRQELVVYRTLGAGKRLLRGTLWCEFALLGLGAGIAAALGAEAALWLLQSRVFDFPWEPTVLLWWALPLFSALLLSLCGGWLGVRLLRGKALFRNYEG</sequence>
<keyword evidence="9" id="KW-1185">Reference proteome</keyword>
<dbReference type="PANTHER" id="PTHR30287">
    <property type="entry name" value="MEMBRANE COMPONENT OF PREDICTED ABC SUPERFAMILY METABOLITE UPTAKE TRANSPORTER"/>
    <property type="match status" value="1"/>
</dbReference>
<dbReference type="Proteomes" id="UP000217182">
    <property type="component" value="Chromosome"/>
</dbReference>
<dbReference type="RefSeq" id="WP_095845551.1">
    <property type="nucleotide sequence ID" value="NZ_CP014136.1"/>
</dbReference>
<evidence type="ECO:0000256" key="6">
    <source>
        <dbReference type="SAM" id="Phobius"/>
    </source>
</evidence>
<feature type="transmembrane region" description="Helical" evidence="6">
    <location>
        <begin position="689"/>
        <end position="708"/>
    </location>
</feature>
<dbReference type="Pfam" id="PF02687">
    <property type="entry name" value="FtsX"/>
    <property type="match status" value="2"/>
</dbReference>
<evidence type="ECO:0000256" key="2">
    <source>
        <dbReference type="ARBA" id="ARBA00022475"/>
    </source>
</evidence>
<protein>
    <submittedName>
        <fullName evidence="8">Sugar ABC transporter permease</fullName>
    </submittedName>
</protein>
<dbReference type="InterPro" id="IPR038766">
    <property type="entry name" value="Membrane_comp_ABC_pdt"/>
</dbReference>
<keyword evidence="3 6" id="KW-0812">Transmembrane</keyword>
<dbReference type="KEGG" id="gqu:AWC35_06090"/>
<proteinExistence type="predicted"/>
<dbReference type="PANTHER" id="PTHR30287:SF1">
    <property type="entry name" value="INNER MEMBRANE PROTEIN"/>
    <property type="match status" value="1"/>
</dbReference>
<evidence type="ECO:0000256" key="1">
    <source>
        <dbReference type="ARBA" id="ARBA00004651"/>
    </source>
</evidence>
<evidence type="ECO:0000259" key="7">
    <source>
        <dbReference type="Pfam" id="PF02687"/>
    </source>
</evidence>
<evidence type="ECO:0000256" key="5">
    <source>
        <dbReference type="ARBA" id="ARBA00023136"/>
    </source>
</evidence>
<evidence type="ECO:0000256" key="3">
    <source>
        <dbReference type="ARBA" id="ARBA00022692"/>
    </source>
</evidence>
<dbReference type="EMBL" id="CP014136">
    <property type="protein sequence ID" value="ATA18945.1"/>
    <property type="molecule type" value="Genomic_DNA"/>
</dbReference>
<feature type="transmembrane region" description="Helical" evidence="6">
    <location>
        <begin position="377"/>
        <end position="397"/>
    </location>
</feature>
<feature type="transmembrane region" description="Helical" evidence="6">
    <location>
        <begin position="334"/>
        <end position="356"/>
    </location>
</feature>
<dbReference type="OrthoDB" id="5292592at2"/>
<feature type="transmembrane region" description="Helical" evidence="6">
    <location>
        <begin position="729"/>
        <end position="753"/>
    </location>
</feature>
<evidence type="ECO:0000256" key="4">
    <source>
        <dbReference type="ARBA" id="ARBA00022989"/>
    </source>
</evidence>
<name>A0A250AYM9_9GAMM</name>
<feature type="transmembrane region" description="Helical" evidence="6">
    <location>
        <begin position="243"/>
        <end position="263"/>
    </location>
</feature>
<dbReference type="NCBIfam" id="NF041854">
    <property type="entry name" value="ABC_perm_YbbP"/>
    <property type="match status" value="1"/>
</dbReference>
<feature type="transmembrane region" description="Helical" evidence="6">
    <location>
        <begin position="773"/>
        <end position="796"/>
    </location>
</feature>
<keyword evidence="2" id="KW-1003">Cell membrane</keyword>
<comment type="subcellular location">
    <subcellularLocation>
        <location evidence="1">Cell membrane</location>
        <topology evidence="1">Multi-pass membrane protein</topology>
    </subcellularLocation>
</comment>
<feature type="transmembrane region" description="Helical" evidence="6">
    <location>
        <begin position="450"/>
        <end position="473"/>
    </location>
</feature>
<dbReference type="InterPro" id="IPR049727">
    <property type="entry name" value="YbbP"/>
</dbReference>
<dbReference type="AlphaFoldDB" id="A0A250AYM9"/>
<feature type="transmembrane region" description="Helical" evidence="6">
    <location>
        <begin position="403"/>
        <end position="429"/>
    </location>
</feature>
<feature type="domain" description="ABC3 transporter permease C-terminal" evidence="7">
    <location>
        <begin position="689"/>
        <end position="800"/>
    </location>
</feature>
<organism evidence="8 9">
    <name type="scientific">Gibbsiella quercinecans</name>
    <dbReference type="NCBI Taxonomy" id="929813"/>
    <lineage>
        <taxon>Bacteria</taxon>
        <taxon>Pseudomonadati</taxon>
        <taxon>Pseudomonadota</taxon>
        <taxon>Gammaproteobacteria</taxon>
        <taxon>Enterobacterales</taxon>
        <taxon>Yersiniaceae</taxon>
        <taxon>Gibbsiella</taxon>
    </lineage>
</organism>
<dbReference type="InterPro" id="IPR003838">
    <property type="entry name" value="ABC3_permease_C"/>
</dbReference>
<dbReference type="PROSITE" id="PS51257">
    <property type="entry name" value="PROKAR_LIPOPROTEIN"/>
    <property type="match status" value="1"/>
</dbReference>
<feature type="domain" description="ABC3 transporter permease C-terminal" evidence="7">
    <location>
        <begin position="247"/>
        <end position="364"/>
    </location>
</feature>
<gene>
    <name evidence="8" type="ORF">AWC35_06090</name>
</gene>
<keyword evidence="4 6" id="KW-1133">Transmembrane helix</keyword>